<reference evidence="2 3" key="1">
    <citation type="submission" date="2019-04" db="EMBL/GenBank/DDBJ databases">
        <title>An improved genome assembly and genetic linkage map for asparagus bean, Vigna unguiculata ssp. sesquipedialis.</title>
        <authorList>
            <person name="Xia Q."/>
            <person name="Zhang R."/>
            <person name="Dong Y."/>
        </authorList>
    </citation>
    <scope>NUCLEOTIDE SEQUENCE [LARGE SCALE GENOMIC DNA]</scope>
    <source>
        <tissue evidence="2">Leaf</tissue>
    </source>
</reference>
<sequence>MKPQGNNIQMSASSMELHQVKSSKELLRKMQITHGKMTSNQCRTTAPRIVAETQLNLPTFKLHDHANLDRRLSSRNQNGKLKKKAANVADKSKEKLLQIERAFTQVTNSSVDQQPNKKGVSQEENSKKRRLPMKGTMDTKTKLGSMSIDQFLKENGSIDDEDKNIQNGGEEAEQYVGEGNTYQDEDGELNEKEGTKKKRTRGPTQCLAIHGRSMQDRPKVVLDVDGEPIGPTDKIVTDLSYFLGTIARNSSFCPLIYTSFKALLKDKDNKAHIWTYVLEKFNISDKGEKAVFTRINDAWRLYKSFIKKKHFSKYSTLKDRLKHHPLFLSEAHFKQLLKYWNNSTIQSFSKRNAANKAKQKYIHRMGPTSFARIHAELRTKKEVGEKVTQAEMFITTRQRREGRKGKELDEETHNAIIKLQGSIQNSSDSAEQTFKSLFGKEKPGRVRCYGKTMTPSQFRKNEEIATIKKEHANAISGMTKEIQDLRAIVNFVVRQQNPNLDEEDLNNMMARILGKESSATGPYLSASTHDPQLENKEDHEDNEGYEDYEDNLIE</sequence>
<accession>A0A4D6N1B2</accession>
<dbReference type="Pfam" id="PF03004">
    <property type="entry name" value="Transposase_24"/>
    <property type="match status" value="1"/>
</dbReference>
<feature type="region of interest" description="Disordered" evidence="1">
    <location>
        <begin position="107"/>
        <end position="140"/>
    </location>
</feature>
<dbReference type="PANTHER" id="PTHR33144:SF16">
    <property type="entry name" value="OS02G0129000 PROTEIN"/>
    <property type="match status" value="1"/>
</dbReference>
<dbReference type="PANTHER" id="PTHR33144">
    <property type="entry name" value="OS10G0409366 PROTEIN-RELATED"/>
    <property type="match status" value="1"/>
</dbReference>
<feature type="compositionally biased region" description="Polar residues" evidence="1">
    <location>
        <begin position="519"/>
        <end position="530"/>
    </location>
</feature>
<keyword evidence="3" id="KW-1185">Reference proteome</keyword>
<evidence type="ECO:0000256" key="1">
    <source>
        <dbReference type="SAM" id="MobiDB-lite"/>
    </source>
</evidence>
<organism evidence="2 3">
    <name type="scientific">Vigna unguiculata</name>
    <name type="common">Cowpea</name>
    <dbReference type="NCBI Taxonomy" id="3917"/>
    <lineage>
        <taxon>Eukaryota</taxon>
        <taxon>Viridiplantae</taxon>
        <taxon>Streptophyta</taxon>
        <taxon>Embryophyta</taxon>
        <taxon>Tracheophyta</taxon>
        <taxon>Spermatophyta</taxon>
        <taxon>Magnoliopsida</taxon>
        <taxon>eudicotyledons</taxon>
        <taxon>Gunneridae</taxon>
        <taxon>Pentapetalae</taxon>
        <taxon>rosids</taxon>
        <taxon>fabids</taxon>
        <taxon>Fabales</taxon>
        <taxon>Fabaceae</taxon>
        <taxon>Papilionoideae</taxon>
        <taxon>50 kb inversion clade</taxon>
        <taxon>NPAAA clade</taxon>
        <taxon>indigoferoid/millettioid clade</taxon>
        <taxon>Phaseoleae</taxon>
        <taxon>Vigna</taxon>
    </lineage>
</organism>
<evidence type="ECO:0000313" key="2">
    <source>
        <dbReference type="EMBL" id="QCE06762.1"/>
    </source>
</evidence>
<feature type="compositionally biased region" description="Acidic residues" evidence="1">
    <location>
        <begin position="540"/>
        <end position="554"/>
    </location>
</feature>
<dbReference type="EMBL" id="CP039353">
    <property type="protein sequence ID" value="QCE06762.1"/>
    <property type="molecule type" value="Genomic_DNA"/>
</dbReference>
<evidence type="ECO:0000313" key="3">
    <source>
        <dbReference type="Proteomes" id="UP000501690"/>
    </source>
</evidence>
<name>A0A4D6N1B2_VIGUN</name>
<dbReference type="Proteomes" id="UP000501690">
    <property type="component" value="Linkage Group LG9"/>
</dbReference>
<protein>
    <submittedName>
        <fullName evidence="2">Putative transposase</fullName>
    </submittedName>
</protein>
<proteinExistence type="predicted"/>
<gene>
    <name evidence="2" type="ORF">DEO72_LG9g1776</name>
</gene>
<feature type="region of interest" description="Disordered" evidence="1">
    <location>
        <begin position="173"/>
        <end position="203"/>
    </location>
</feature>
<feature type="compositionally biased region" description="Polar residues" evidence="1">
    <location>
        <begin position="107"/>
        <end position="116"/>
    </location>
</feature>
<dbReference type="InterPro" id="IPR004252">
    <property type="entry name" value="Probable_transposase_24"/>
</dbReference>
<dbReference type="AlphaFoldDB" id="A0A4D6N1B2"/>
<feature type="region of interest" description="Disordered" evidence="1">
    <location>
        <begin position="519"/>
        <end position="554"/>
    </location>
</feature>